<reference evidence="2" key="2">
    <citation type="submission" date="2020-09" db="EMBL/GenBank/DDBJ databases">
        <authorList>
            <person name="Kikuchi T."/>
        </authorList>
    </citation>
    <scope>NUCLEOTIDE SEQUENCE</scope>
    <source>
        <strain evidence="2">Ka4C1</strain>
    </source>
</reference>
<name>A0A1I7SFH6_BURXY</name>
<dbReference type="EMBL" id="CAJFDI010000001">
    <property type="protein sequence ID" value="CAD5207698.1"/>
    <property type="molecule type" value="Genomic_DNA"/>
</dbReference>
<evidence type="ECO:0000313" key="4">
    <source>
        <dbReference type="Proteomes" id="UP000659654"/>
    </source>
</evidence>
<evidence type="ECO:0000313" key="2">
    <source>
        <dbReference type="EMBL" id="CAD5207698.1"/>
    </source>
</evidence>
<evidence type="ECO:0000313" key="5">
    <source>
        <dbReference type="WBParaSite" id="BXY_1178800.1"/>
    </source>
</evidence>
<gene>
    <name evidence="2" type="ORF">BXYJ_LOCUS55</name>
</gene>
<protein>
    <submittedName>
        <fullName evidence="2">(pine wood nematode) hypothetical protein</fullName>
    </submittedName>
</protein>
<dbReference type="OrthoDB" id="10411412at2759"/>
<dbReference type="AlphaFoldDB" id="A0A1I7SFH6"/>
<accession>A0A1I7SFH6</accession>
<evidence type="ECO:0000256" key="1">
    <source>
        <dbReference type="SAM" id="SignalP"/>
    </source>
</evidence>
<dbReference type="Proteomes" id="UP000659654">
    <property type="component" value="Unassembled WGS sequence"/>
</dbReference>
<dbReference type="EMBL" id="CAJFCV020000001">
    <property type="protein sequence ID" value="CAG9079029.1"/>
    <property type="molecule type" value="Genomic_DNA"/>
</dbReference>
<proteinExistence type="predicted"/>
<reference evidence="5" key="1">
    <citation type="submission" date="2016-11" db="UniProtKB">
        <authorList>
            <consortium name="WormBaseParasite"/>
        </authorList>
    </citation>
    <scope>IDENTIFICATION</scope>
</reference>
<feature type="signal peptide" evidence="1">
    <location>
        <begin position="1"/>
        <end position="19"/>
    </location>
</feature>
<dbReference type="Proteomes" id="UP000095284">
    <property type="component" value="Unplaced"/>
</dbReference>
<feature type="chain" id="PRO_5036022169" evidence="1">
    <location>
        <begin position="20"/>
        <end position="77"/>
    </location>
</feature>
<sequence length="77" mass="8738">MTKLIVLVVLSVLLCGYEGVLHGIEYMTVPHFIELLQHAEYLDRPLGLPETEHSQVNPAIRVDPNSRQVLTELHTLH</sequence>
<dbReference type="WBParaSite" id="BXY_1178800.1">
    <property type="protein sequence ID" value="BXY_1178800.1"/>
    <property type="gene ID" value="BXY_1178800"/>
</dbReference>
<keyword evidence="1" id="KW-0732">Signal</keyword>
<dbReference type="Proteomes" id="UP000582659">
    <property type="component" value="Unassembled WGS sequence"/>
</dbReference>
<evidence type="ECO:0000313" key="3">
    <source>
        <dbReference type="Proteomes" id="UP000095284"/>
    </source>
</evidence>
<keyword evidence="4" id="KW-1185">Reference proteome</keyword>
<organism evidence="3 5">
    <name type="scientific">Bursaphelenchus xylophilus</name>
    <name type="common">Pinewood nematode worm</name>
    <name type="synonym">Aphelenchoides xylophilus</name>
    <dbReference type="NCBI Taxonomy" id="6326"/>
    <lineage>
        <taxon>Eukaryota</taxon>
        <taxon>Metazoa</taxon>
        <taxon>Ecdysozoa</taxon>
        <taxon>Nematoda</taxon>
        <taxon>Chromadorea</taxon>
        <taxon>Rhabditida</taxon>
        <taxon>Tylenchina</taxon>
        <taxon>Tylenchomorpha</taxon>
        <taxon>Aphelenchoidea</taxon>
        <taxon>Aphelenchoididae</taxon>
        <taxon>Bursaphelenchus</taxon>
    </lineage>
</organism>